<dbReference type="GO" id="GO:0003677">
    <property type="term" value="F:DNA binding"/>
    <property type="evidence" value="ECO:0007669"/>
    <property type="project" value="UniProtKB-KW"/>
</dbReference>
<accession>A0A9X1YHI2</accession>
<reference evidence="7" key="1">
    <citation type="submission" date="2022-04" db="EMBL/GenBank/DDBJ databases">
        <title>Roseomonas acroporae sp. nov., isolated from coral Acropora digitifera.</title>
        <authorList>
            <person name="Sun H."/>
        </authorList>
    </citation>
    <scope>NUCLEOTIDE SEQUENCE</scope>
    <source>
        <strain evidence="7">NAR14</strain>
    </source>
</reference>
<feature type="compositionally biased region" description="Basic and acidic residues" evidence="5">
    <location>
        <begin position="319"/>
        <end position="335"/>
    </location>
</feature>
<gene>
    <name evidence="7" type="ORF">M0638_17990</name>
</gene>
<dbReference type="Gene3D" id="3.40.190.290">
    <property type="match status" value="1"/>
</dbReference>
<dbReference type="GO" id="GO:0003700">
    <property type="term" value="F:DNA-binding transcription factor activity"/>
    <property type="evidence" value="ECO:0007669"/>
    <property type="project" value="InterPro"/>
</dbReference>
<dbReference type="Pfam" id="PF03466">
    <property type="entry name" value="LysR_substrate"/>
    <property type="match status" value="1"/>
</dbReference>
<name>A0A9X1YHI2_9PROT</name>
<dbReference type="InterPro" id="IPR005119">
    <property type="entry name" value="LysR_subst-bd"/>
</dbReference>
<evidence type="ECO:0000313" key="7">
    <source>
        <dbReference type="EMBL" id="MCK8786271.1"/>
    </source>
</evidence>
<evidence type="ECO:0000313" key="8">
    <source>
        <dbReference type="Proteomes" id="UP001139516"/>
    </source>
</evidence>
<dbReference type="PANTHER" id="PTHR30419:SF8">
    <property type="entry name" value="NITROGEN ASSIMILATION TRANSCRIPTIONAL ACTIVATOR-RELATED"/>
    <property type="match status" value="1"/>
</dbReference>
<feature type="region of interest" description="Disordered" evidence="5">
    <location>
        <begin position="316"/>
        <end position="335"/>
    </location>
</feature>
<comment type="similarity">
    <text evidence="1">Belongs to the LysR transcriptional regulatory family.</text>
</comment>
<keyword evidence="3" id="KW-0238">DNA-binding</keyword>
<evidence type="ECO:0000256" key="4">
    <source>
        <dbReference type="ARBA" id="ARBA00023163"/>
    </source>
</evidence>
<dbReference type="InterPro" id="IPR000847">
    <property type="entry name" value="LysR_HTH_N"/>
</dbReference>
<dbReference type="Proteomes" id="UP001139516">
    <property type="component" value="Unassembled WGS sequence"/>
</dbReference>
<keyword evidence="4" id="KW-0804">Transcription</keyword>
<keyword evidence="8" id="KW-1185">Reference proteome</keyword>
<evidence type="ECO:0000256" key="1">
    <source>
        <dbReference type="ARBA" id="ARBA00009437"/>
    </source>
</evidence>
<sequence length="335" mass="36614">MRNRRYLDQRLKLHHLRVAEAITNQRSLLKAASVLAVSQPALTKTLQEVEEILGQRLFDRLPRGMRPTEAGGVFVQTARRILAELRRLDDELERIADPAGGAVALGALPVAASGVLPGALSRLKRSHAGIRIQLQQGRTEELLPLLAAGDLDLIVGRLYEPALADGFQREPLWEEPISILAHSAHPIFGLDAVTLDALRRYDLVLPTVSQRVGQEIDFLLDLLGLEQASSLRASSYGFIREMLHATDLISVMPRLMMAGDLLRGTLRVVPLPVPAPPRPAGLILPRKRALPPAAQAFVEALRAHVREIGERGITAITGDDGRAGKSDRTREDGTP</sequence>
<comment type="caution">
    <text evidence="7">The sequence shown here is derived from an EMBL/GenBank/DDBJ whole genome shotgun (WGS) entry which is preliminary data.</text>
</comment>
<dbReference type="InterPro" id="IPR050950">
    <property type="entry name" value="HTH-type_LysR_regulators"/>
</dbReference>
<dbReference type="InterPro" id="IPR036388">
    <property type="entry name" value="WH-like_DNA-bd_sf"/>
</dbReference>
<dbReference type="PRINTS" id="PR00039">
    <property type="entry name" value="HTHLYSR"/>
</dbReference>
<dbReference type="RefSeq" id="WP_248668384.1">
    <property type="nucleotide sequence ID" value="NZ_JALPRX010000078.1"/>
</dbReference>
<dbReference type="EMBL" id="JALPRX010000078">
    <property type="protein sequence ID" value="MCK8786271.1"/>
    <property type="molecule type" value="Genomic_DNA"/>
</dbReference>
<protein>
    <submittedName>
        <fullName evidence="7">LysR family transcriptional regulator</fullName>
    </submittedName>
</protein>
<dbReference type="InterPro" id="IPR036390">
    <property type="entry name" value="WH_DNA-bd_sf"/>
</dbReference>
<proteinExistence type="inferred from homology"/>
<evidence type="ECO:0000259" key="6">
    <source>
        <dbReference type="PROSITE" id="PS50931"/>
    </source>
</evidence>
<evidence type="ECO:0000256" key="3">
    <source>
        <dbReference type="ARBA" id="ARBA00023125"/>
    </source>
</evidence>
<dbReference type="SUPFAM" id="SSF46785">
    <property type="entry name" value="Winged helix' DNA-binding domain"/>
    <property type="match status" value="1"/>
</dbReference>
<keyword evidence="2" id="KW-0805">Transcription regulation</keyword>
<feature type="domain" description="HTH lysR-type" evidence="6">
    <location>
        <begin position="11"/>
        <end position="68"/>
    </location>
</feature>
<evidence type="ECO:0000256" key="2">
    <source>
        <dbReference type="ARBA" id="ARBA00023015"/>
    </source>
</evidence>
<organism evidence="7 8">
    <name type="scientific">Roseomonas acroporae</name>
    <dbReference type="NCBI Taxonomy" id="2937791"/>
    <lineage>
        <taxon>Bacteria</taxon>
        <taxon>Pseudomonadati</taxon>
        <taxon>Pseudomonadota</taxon>
        <taxon>Alphaproteobacteria</taxon>
        <taxon>Acetobacterales</taxon>
        <taxon>Roseomonadaceae</taxon>
        <taxon>Roseomonas</taxon>
    </lineage>
</organism>
<dbReference type="SUPFAM" id="SSF53850">
    <property type="entry name" value="Periplasmic binding protein-like II"/>
    <property type="match status" value="1"/>
</dbReference>
<evidence type="ECO:0000256" key="5">
    <source>
        <dbReference type="SAM" id="MobiDB-lite"/>
    </source>
</evidence>
<dbReference type="Gene3D" id="1.10.10.10">
    <property type="entry name" value="Winged helix-like DNA-binding domain superfamily/Winged helix DNA-binding domain"/>
    <property type="match status" value="1"/>
</dbReference>
<dbReference type="AlphaFoldDB" id="A0A9X1YHI2"/>
<dbReference type="PANTHER" id="PTHR30419">
    <property type="entry name" value="HTH-TYPE TRANSCRIPTIONAL REGULATOR YBHD"/>
    <property type="match status" value="1"/>
</dbReference>
<dbReference type="Pfam" id="PF00126">
    <property type="entry name" value="HTH_1"/>
    <property type="match status" value="1"/>
</dbReference>
<dbReference type="PROSITE" id="PS50931">
    <property type="entry name" value="HTH_LYSR"/>
    <property type="match status" value="1"/>
</dbReference>
<dbReference type="GO" id="GO:0005829">
    <property type="term" value="C:cytosol"/>
    <property type="evidence" value="ECO:0007669"/>
    <property type="project" value="TreeGrafter"/>
</dbReference>